<reference evidence="1" key="1">
    <citation type="journal article" date="2015" name="Nature">
        <title>Complex archaea that bridge the gap between prokaryotes and eukaryotes.</title>
        <authorList>
            <person name="Spang A."/>
            <person name="Saw J.H."/>
            <person name="Jorgensen S.L."/>
            <person name="Zaremba-Niedzwiedzka K."/>
            <person name="Martijn J."/>
            <person name="Lind A.E."/>
            <person name="van Eijk R."/>
            <person name="Schleper C."/>
            <person name="Guy L."/>
            <person name="Ettema T.J."/>
        </authorList>
    </citation>
    <scope>NUCLEOTIDE SEQUENCE</scope>
</reference>
<comment type="caution">
    <text evidence="1">The sequence shown here is derived from an EMBL/GenBank/DDBJ whole genome shotgun (WGS) entry which is preliminary data.</text>
</comment>
<protein>
    <submittedName>
        <fullName evidence="1">Uncharacterized protein</fullName>
    </submittedName>
</protein>
<dbReference type="AlphaFoldDB" id="A0A0F9PQN4"/>
<gene>
    <name evidence="1" type="ORF">LCGC14_0812890</name>
</gene>
<organism evidence="1">
    <name type="scientific">marine sediment metagenome</name>
    <dbReference type="NCBI Taxonomy" id="412755"/>
    <lineage>
        <taxon>unclassified sequences</taxon>
        <taxon>metagenomes</taxon>
        <taxon>ecological metagenomes</taxon>
    </lineage>
</organism>
<name>A0A0F9PQN4_9ZZZZ</name>
<accession>A0A0F9PQN4</accession>
<proteinExistence type="predicted"/>
<dbReference type="EMBL" id="LAZR01002246">
    <property type="protein sequence ID" value="KKN32524.1"/>
    <property type="molecule type" value="Genomic_DNA"/>
</dbReference>
<evidence type="ECO:0000313" key="1">
    <source>
        <dbReference type="EMBL" id="KKN32524.1"/>
    </source>
</evidence>
<sequence>MKVYFESVPAHYEGDYPSITIHYRPQDKPEAERMKCLIECRTICQENLNSSTKGEEG</sequence>